<organism evidence="2 3">
    <name type="scientific">Termitidicoccus mucosus</name>
    <dbReference type="NCBI Taxonomy" id="1184151"/>
    <lineage>
        <taxon>Bacteria</taxon>
        <taxon>Pseudomonadati</taxon>
        <taxon>Verrucomicrobiota</taxon>
        <taxon>Opitutia</taxon>
        <taxon>Opitutales</taxon>
        <taxon>Opitutaceae</taxon>
        <taxon>Termitidicoccus</taxon>
    </lineage>
</organism>
<evidence type="ECO:0000313" key="2">
    <source>
        <dbReference type="EMBL" id="OAM87023.1"/>
    </source>
</evidence>
<evidence type="ECO:0000313" key="3">
    <source>
        <dbReference type="Proteomes" id="UP000078486"/>
    </source>
</evidence>
<protein>
    <submittedName>
        <fullName evidence="2">Uncharacterized protein</fullName>
    </submittedName>
</protein>
<feature type="compositionally biased region" description="Low complexity" evidence="1">
    <location>
        <begin position="58"/>
        <end position="75"/>
    </location>
</feature>
<dbReference type="AlphaFoldDB" id="A0A178IAG6"/>
<evidence type="ECO:0000256" key="1">
    <source>
        <dbReference type="SAM" id="MobiDB-lite"/>
    </source>
</evidence>
<reference evidence="2 3" key="1">
    <citation type="submission" date="2016-01" db="EMBL/GenBank/DDBJ databases">
        <title>High potential of lignocellulose degradation of a new Verrucomicrobia species.</title>
        <authorList>
            <person name="Wang Y."/>
            <person name="Shi Y."/>
            <person name="Qiu Z."/>
            <person name="Liu S."/>
            <person name="Yang H."/>
        </authorList>
    </citation>
    <scope>NUCLEOTIDE SEQUENCE [LARGE SCALE GENOMIC DNA]</scope>
    <source>
        <strain evidence="2 3">TSB47</strain>
    </source>
</reference>
<gene>
    <name evidence="2" type="ORF">AW736_25335</name>
</gene>
<comment type="caution">
    <text evidence="2">The sequence shown here is derived from an EMBL/GenBank/DDBJ whole genome shotgun (WGS) entry which is preliminary data.</text>
</comment>
<proteinExistence type="predicted"/>
<sequence length="140" mass="14949">MEAAKAKVAELENSLEKEIKQKLSRLHTEFGFSDLESFIKALKYAAGAPRPGRKPGRPAKAAKAAKVEKAPAVAPKAEKAPKAAGKKRGKRARITPELKAQVKTLVEAGKTGAVIAKELGISLPSVQNIKKEFGLVKKRG</sequence>
<accession>A0A178IAG6</accession>
<keyword evidence="3" id="KW-1185">Reference proteome</keyword>
<dbReference type="Gene3D" id="1.10.10.60">
    <property type="entry name" value="Homeodomain-like"/>
    <property type="match status" value="1"/>
</dbReference>
<name>A0A178IAG6_9BACT</name>
<dbReference type="EMBL" id="LRRQ01000189">
    <property type="protein sequence ID" value="OAM87023.1"/>
    <property type="molecule type" value="Genomic_DNA"/>
</dbReference>
<feature type="compositionally biased region" description="Basic residues" evidence="1">
    <location>
        <begin position="84"/>
        <end position="93"/>
    </location>
</feature>
<feature type="region of interest" description="Disordered" evidence="1">
    <location>
        <begin position="46"/>
        <end position="95"/>
    </location>
</feature>
<dbReference type="Proteomes" id="UP000078486">
    <property type="component" value="Unassembled WGS sequence"/>
</dbReference>